<dbReference type="KEGG" id="tab:CIG75_09130"/>
<evidence type="ECO:0000259" key="19">
    <source>
        <dbReference type="Pfam" id="PF00905"/>
    </source>
</evidence>
<dbReference type="InterPro" id="IPR023346">
    <property type="entry name" value="Lysozyme-like_dom_sf"/>
</dbReference>
<comment type="similarity">
    <text evidence="1">In the C-terminal section; belongs to the transpeptidase family.</text>
</comment>
<evidence type="ECO:0000256" key="10">
    <source>
        <dbReference type="ARBA" id="ARBA00022960"/>
    </source>
</evidence>
<dbReference type="Gene3D" id="1.10.3810.10">
    <property type="entry name" value="Biosynthetic peptidoglycan transglycosylase-like"/>
    <property type="match status" value="1"/>
</dbReference>
<evidence type="ECO:0000256" key="12">
    <source>
        <dbReference type="ARBA" id="ARBA00022989"/>
    </source>
</evidence>
<protein>
    <submittedName>
        <fullName evidence="21">Uncharacterized protein</fullName>
    </submittedName>
</protein>
<keyword evidence="12" id="KW-1133">Transmembrane helix</keyword>
<feature type="domain" description="Penicillin-binding protein transpeptidase" evidence="19">
    <location>
        <begin position="331"/>
        <end position="611"/>
    </location>
</feature>
<evidence type="ECO:0000256" key="1">
    <source>
        <dbReference type="ARBA" id="ARBA00007090"/>
    </source>
</evidence>
<feature type="compositionally biased region" description="Gly residues" evidence="18">
    <location>
        <begin position="788"/>
        <end position="809"/>
    </location>
</feature>
<keyword evidence="8" id="KW-0812">Transmembrane</keyword>
<evidence type="ECO:0000256" key="18">
    <source>
        <dbReference type="SAM" id="MobiDB-lite"/>
    </source>
</evidence>
<evidence type="ECO:0000259" key="20">
    <source>
        <dbReference type="Pfam" id="PF00912"/>
    </source>
</evidence>
<dbReference type="SUPFAM" id="SSF56601">
    <property type="entry name" value="beta-lactamase/transpeptidase-like"/>
    <property type="match status" value="1"/>
</dbReference>
<keyword evidence="11" id="KW-0573">Peptidoglycan synthesis</keyword>
<gene>
    <name evidence="21" type="ORF">CIG75_09130</name>
</gene>
<evidence type="ECO:0000256" key="5">
    <source>
        <dbReference type="ARBA" id="ARBA00022670"/>
    </source>
</evidence>
<keyword evidence="15" id="KW-0961">Cell wall biogenesis/degradation</keyword>
<dbReference type="Gene3D" id="2.60.40.10">
    <property type="entry name" value="Immunoglobulins"/>
    <property type="match status" value="1"/>
</dbReference>
<comment type="catalytic activity">
    <reaction evidence="17">
        <text>[GlcNAc-(1-&gt;4)-Mur2Ac(oyl-L-Ala-gamma-D-Glu-L-Lys-D-Ala-D-Ala)](n)-di-trans,octa-cis-undecaprenyl diphosphate + beta-D-GlcNAc-(1-&gt;4)-Mur2Ac(oyl-L-Ala-gamma-D-Glu-L-Lys-D-Ala-D-Ala)-di-trans,octa-cis-undecaprenyl diphosphate = [GlcNAc-(1-&gt;4)-Mur2Ac(oyl-L-Ala-gamma-D-Glu-L-Lys-D-Ala-D-Ala)](n+1)-di-trans,octa-cis-undecaprenyl diphosphate + di-trans,octa-cis-undecaprenyl diphosphate + H(+)</text>
        <dbReference type="Rhea" id="RHEA:23708"/>
        <dbReference type="Rhea" id="RHEA-COMP:9602"/>
        <dbReference type="Rhea" id="RHEA-COMP:9603"/>
        <dbReference type="ChEBI" id="CHEBI:15378"/>
        <dbReference type="ChEBI" id="CHEBI:58405"/>
        <dbReference type="ChEBI" id="CHEBI:60033"/>
        <dbReference type="ChEBI" id="CHEBI:78435"/>
        <dbReference type="EC" id="2.4.99.28"/>
    </reaction>
</comment>
<comment type="catalytic activity">
    <reaction evidence="16">
        <text>Preferential cleavage: (Ac)2-L-Lys-D-Ala-|-D-Ala. Also transpeptidation of peptidyl-alanyl moieties that are N-acyl substituents of D-alanine.</text>
        <dbReference type="EC" id="3.4.16.4"/>
    </reaction>
</comment>
<dbReference type="Pfam" id="PF00905">
    <property type="entry name" value="Transpeptidase"/>
    <property type="match status" value="1"/>
</dbReference>
<accession>A0A223D0W5</accession>
<dbReference type="InterPro" id="IPR013783">
    <property type="entry name" value="Ig-like_fold"/>
</dbReference>
<keyword evidence="6" id="KW-0328">Glycosyltransferase</keyword>
<dbReference type="SUPFAM" id="SSF53955">
    <property type="entry name" value="Lysozyme-like"/>
    <property type="match status" value="1"/>
</dbReference>
<evidence type="ECO:0000256" key="17">
    <source>
        <dbReference type="ARBA" id="ARBA00049902"/>
    </source>
</evidence>
<dbReference type="InterPro" id="IPR012338">
    <property type="entry name" value="Beta-lactam/transpept-like"/>
</dbReference>
<dbReference type="RefSeq" id="WP_094236374.1">
    <property type="nucleotide sequence ID" value="NZ_CP022657.1"/>
</dbReference>
<organism evidence="21 22">
    <name type="scientific">Tumebacillus algifaecis</name>
    <dbReference type="NCBI Taxonomy" id="1214604"/>
    <lineage>
        <taxon>Bacteria</taxon>
        <taxon>Bacillati</taxon>
        <taxon>Bacillota</taxon>
        <taxon>Bacilli</taxon>
        <taxon>Bacillales</taxon>
        <taxon>Alicyclobacillaceae</taxon>
        <taxon>Tumebacillus</taxon>
    </lineage>
</organism>
<keyword evidence="4" id="KW-0121">Carboxypeptidase</keyword>
<dbReference type="InterPro" id="IPR050396">
    <property type="entry name" value="Glycosyltr_51/Transpeptidase"/>
</dbReference>
<reference evidence="21 22" key="1">
    <citation type="journal article" date="2015" name="Int. J. Syst. Evol. Microbiol.">
        <title>Tumebacillus algifaecis sp. nov., isolated from decomposing algal scum.</title>
        <authorList>
            <person name="Wu Y.F."/>
            <person name="Zhang B."/>
            <person name="Xing P."/>
            <person name="Wu Q.L."/>
            <person name="Liu S.J."/>
        </authorList>
    </citation>
    <scope>NUCLEOTIDE SEQUENCE [LARGE SCALE GENOMIC DNA]</scope>
    <source>
        <strain evidence="21 22">THMBR28</strain>
    </source>
</reference>
<evidence type="ECO:0000256" key="7">
    <source>
        <dbReference type="ARBA" id="ARBA00022679"/>
    </source>
</evidence>
<evidence type="ECO:0000256" key="13">
    <source>
        <dbReference type="ARBA" id="ARBA00023136"/>
    </source>
</evidence>
<keyword evidence="7" id="KW-0808">Transferase</keyword>
<evidence type="ECO:0000256" key="15">
    <source>
        <dbReference type="ARBA" id="ARBA00023316"/>
    </source>
</evidence>
<dbReference type="PANTHER" id="PTHR32282:SF32">
    <property type="entry name" value="PENICILLIN-BINDING PROTEIN 2A"/>
    <property type="match status" value="1"/>
</dbReference>
<feature type="compositionally biased region" description="Low complexity" evidence="18">
    <location>
        <begin position="766"/>
        <end position="783"/>
    </location>
</feature>
<dbReference type="GO" id="GO:0030288">
    <property type="term" value="C:outer membrane-bounded periplasmic space"/>
    <property type="evidence" value="ECO:0007669"/>
    <property type="project" value="TreeGrafter"/>
</dbReference>
<sequence length="809" mass="87180">MGKKILRSILIAFLVTGIAVILIGCSIALPTFDKSKLEIEYKTSYIYDRDGNEIMSFQSVAGEGAKLSEIPKQLQEAIVAVEDTRFKDHNGVDFRAIGRAVYRDIITGSKAEGGSTITQQLAKNVYLSHEKTFTRKVKEISLAAQIERNYSKDDILEMYFNRITFAGNVTGIKYAAEIYFDKGDHMEDLSLAENALLAGLPNAPSAYNPRINPELSIQRRNIVLDQMLKYEYISQAEYDTATTEPLMLSEKPGTDIKGMDQVVKYPYYLDYVLEEASNKLGIEAEQVLRGGVKVYTNLDPKLQDTLQEAYRNAENFPRNAADGMWAQSASVIVDPESGGVLALVGGRDTPDTEHTPQAVLNRASMSKVRPGSSFKPIIVYGPAIDTGKYSTSSILNNKAGTEFAGGYKPNNWKLWPKDKVSLTEAVIWSLNIPAVSVLNDMGADVGYSYATKNFGIPLKKEDSQRLGVALGDVDLTPLDLAGAYTAFANNGVRTEPYAIREIQNASGDTIASIGVKTHNAIKPDTAKTMTKLLKSAVEQGTGTSARISGRDVAGKTGTTEMGNTGGNRDAWFAGYTPGYVMVTWMGFDQSDEQHYLGSQGSEIPASLFSKVLSKGLQGRPAPRFDTNVTEKPVNEEKDDKDKAIINDLSVTLQGNKAVVSWSPVDVKDVKYFLFRAEKNSNGTVSNSGGIGELTKPGYTDSTVQPGKTYLYSVVVMKGSEKLSDSNFAQLTVPGQEPTPPQVPQEPQSPGGGSDKPPTDPTPPGTQVPNQPNQPGQPGDGNTTPPQPGGGDPGGGETGGGVNPNPNGGT</sequence>
<evidence type="ECO:0000256" key="14">
    <source>
        <dbReference type="ARBA" id="ARBA00023268"/>
    </source>
</evidence>
<dbReference type="InterPro" id="IPR001460">
    <property type="entry name" value="PCN-bd_Tpept"/>
</dbReference>
<evidence type="ECO:0000256" key="11">
    <source>
        <dbReference type="ARBA" id="ARBA00022984"/>
    </source>
</evidence>
<evidence type="ECO:0000256" key="16">
    <source>
        <dbReference type="ARBA" id="ARBA00034000"/>
    </source>
</evidence>
<evidence type="ECO:0000256" key="8">
    <source>
        <dbReference type="ARBA" id="ARBA00022692"/>
    </source>
</evidence>
<evidence type="ECO:0000256" key="9">
    <source>
        <dbReference type="ARBA" id="ARBA00022801"/>
    </source>
</evidence>
<keyword evidence="3" id="KW-1003">Cell membrane</keyword>
<evidence type="ECO:0000256" key="2">
    <source>
        <dbReference type="ARBA" id="ARBA00007739"/>
    </source>
</evidence>
<feature type="region of interest" description="Disordered" evidence="18">
    <location>
        <begin position="730"/>
        <end position="809"/>
    </location>
</feature>
<dbReference type="PANTHER" id="PTHR32282">
    <property type="entry name" value="BINDING PROTEIN TRANSPEPTIDASE, PUTATIVE-RELATED"/>
    <property type="match status" value="1"/>
</dbReference>
<feature type="domain" description="Glycosyl transferase family 51" evidence="20">
    <location>
        <begin position="52"/>
        <end position="227"/>
    </location>
</feature>
<dbReference type="OrthoDB" id="9766909at2"/>
<dbReference type="GO" id="GO:0009002">
    <property type="term" value="F:serine-type D-Ala-D-Ala carboxypeptidase activity"/>
    <property type="evidence" value="ECO:0007669"/>
    <property type="project" value="UniProtKB-EC"/>
</dbReference>
<keyword evidence="10" id="KW-0133">Cell shape</keyword>
<keyword evidence="13" id="KW-0472">Membrane</keyword>
<evidence type="ECO:0000313" key="22">
    <source>
        <dbReference type="Proteomes" id="UP000214688"/>
    </source>
</evidence>
<evidence type="ECO:0000256" key="4">
    <source>
        <dbReference type="ARBA" id="ARBA00022645"/>
    </source>
</evidence>
<dbReference type="GO" id="GO:0008955">
    <property type="term" value="F:peptidoglycan glycosyltransferase activity"/>
    <property type="evidence" value="ECO:0007669"/>
    <property type="project" value="UniProtKB-EC"/>
</dbReference>
<dbReference type="GO" id="GO:0009252">
    <property type="term" value="P:peptidoglycan biosynthetic process"/>
    <property type="evidence" value="ECO:0007669"/>
    <property type="project" value="UniProtKB-KW"/>
</dbReference>
<comment type="similarity">
    <text evidence="2">In the N-terminal section; belongs to the glycosyltransferase 51 family.</text>
</comment>
<dbReference type="FunFam" id="1.10.3810.10:FF:000001">
    <property type="entry name" value="Penicillin-binding protein 1A"/>
    <property type="match status" value="1"/>
</dbReference>
<keyword evidence="22" id="KW-1185">Reference proteome</keyword>
<dbReference type="GO" id="GO:0008360">
    <property type="term" value="P:regulation of cell shape"/>
    <property type="evidence" value="ECO:0007669"/>
    <property type="project" value="UniProtKB-KW"/>
</dbReference>
<dbReference type="AlphaFoldDB" id="A0A223D0W5"/>
<dbReference type="GO" id="GO:0006508">
    <property type="term" value="P:proteolysis"/>
    <property type="evidence" value="ECO:0007669"/>
    <property type="project" value="UniProtKB-KW"/>
</dbReference>
<keyword evidence="5" id="KW-0645">Protease</keyword>
<dbReference type="InterPro" id="IPR036950">
    <property type="entry name" value="PBP_transglycosylase"/>
</dbReference>
<evidence type="ECO:0000256" key="6">
    <source>
        <dbReference type="ARBA" id="ARBA00022676"/>
    </source>
</evidence>
<name>A0A223D0W5_9BACL</name>
<dbReference type="EMBL" id="CP022657">
    <property type="protein sequence ID" value="ASS75125.1"/>
    <property type="molecule type" value="Genomic_DNA"/>
</dbReference>
<dbReference type="NCBIfam" id="TIGR02074">
    <property type="entry name" value="PBP_1a_fam"/>
    <property type="match status" value="1"/>
</dbReference>
<dbReference type="Proteomes" id="UP000214688">
    <property type="component" value="Chromosome"/>
</dbReference>
<keyword evidence="9" id="KW-0378">Hydrolase</keyword>
<dbReference type="GO" id="GO:0008658">
    <property type="term" value="F:penicillin binding"/>
    <property type="evidence" value="ECO:0007669"/>
    <property type="project" value="InterPro"/>
</dbReference>
<dbReference type="GO" id="GO:0071555">
    <property type="term" value="P:cell wall organization"/>
    <property type="evidence" value="ECO:0007669"/>
    <property type="project" value="UniProtKB-KW"/>
</dbReference>
<evidence type="ECO:0000313" key="21">
    <source>
        <dbReference type="EMBL" id="ASS75125.1"/>
    </source>
</evidence>
<dbReference type="InterPro" id="IPR001264">
    <property type="entry name" value="Glyco_trans_51"/>
</dbReference>
<keyword evidence="14" id="KW-0511">Multifunctional enzyme</keyword>
<proteinExistence type="inferred from homology"/>
<dbReference type="PROSITE" id="PS51257">
    <property type="entry name" value="PROKAR_LIPOPROTEIN"/>
    <property type="match status" value="1"/>
</dbReference>
<evidence type="ECO:0000256" key="3">
    <source>
        <dbReference type="ARBA" id="ARBA00022475"/>
    </source>
</evidence>
<dbReference type="Gene3D" id="3.40.710.10">
    <property type="entry name" value="DD-peptidase/beta-lactamase superfamily"/>
    <property type="match status" value="1"/>
</dbReference>
<dbReference type="Pfam" id="PF00912">
    <property type="entry name" value="Transgly"/>
    <property type="match status" value="1"/>
</dbReference>